<accession>A0A2Z4ABB0</accession>
<dbReference type="EMBL" id="CP029803">
    <property type="protein sequence ID" value="AWT59051.1"/>
    <property type="molecule type" value="Genomic_DNA"/>
</dbReference>
<dbReference type="Gene3D" id="3.90.1200.10">
    <property type="match status" value="1"/>
</dbReference>
<proteinExistence type="predicted"/>
<evidence type="ECO:0000313" key="3">
    <source>
        <dbReference type="Proteomes" id="UP000247465"/>
    </source>
</evidence>
<gene>
    <name evidence="2" type="primary">amgK</name>
    <name evidence="2" type="ORF">DF168_00225</name>
</gene>
<feature type="domain" description="Aminoglycoside phosphotransferase" evidence="1">
    <location>
        <begin position="24"/>
        <end position="233"/>
    </location>
</feature>
<dbReference type="Gene3D" id="3.30.200.20">
    <property type="entry name" value="Phosphorylase Kinase, domain 1"/>
    <property type="match status" value="1"/>
</dbReference>
<name>A0A2Z4ABB0_9BACT</name>
<dbReference type="KEGG" id="mtar:DF168_00225"/>
<dbReference type="AlphaFoldDB" id="A0A2Z4ABB0"/>
<dbReference type="EC" id="2.7.1.-" evidence="2"/>
<dbReference type="GO" id="GO:0016301">
    <property type="term" value="F:kinase activity"/>
    <property type="evidence" value="ECO:0007669"/>
    <property type="project" value="UniProtKB-KW"/>
</dbReference>
<keyword evidence="2" id="KW-0808">Transferase</keyword>
<evidence type="ECO:0000313" key="2">
    <source>
        <dbReference type="EMBL" id="AWT59051.1"/>
    </source>
</evidence>
<keyword evidence="2" id="KW-0418">Kinase</keyword>
<reference evidence="2 3" key="1">
    <citation type="submission" date="2018-06" db="EMBL/GenBank/DDBJ databases">
        <title>Draft Genome Sequence of a Novel Marine Bacterium Related to the Verrucomicrobia.</title>
        <authorList>
            <person name="Vosseberg J."/>
            <person name="Martijn J."/>
            <person name="Ettema T.J.G."/>
        </authorList>
    </citation>
    <scope>NUCLEOTIDE SEQUENCE [LARGE SCALE GENOMIC DNA]</scope>
    <source>
        <strain evidence="2">TARA_B100001123</strain>
    </source>
</reference>
<dbReference type="InterPro" id="IPR011009">
    <property type="entry name" value="Kinase-like_dom_sf"/>
</dbReference>
<dbReference type="SUPFAM" id="SSF56112">
    <property type="entry name" value="Protein kinase-like (PK-like)"/>
    <property type="match status" value="1"/>
</dbReference>
<organism evidence="2 3">
    <name type="scientific">Candidatus Moanibacter tarae</name>
    <dbReference type="NCBI Taxonomy" id="2200854"/>
    <lineage>
        <taxon>Bacteria</taxon>
        <taxon>Pseudomonadati</taxon>
        <taxon>Verrucomicrobiota</taxon>
        <taxon>Opitutia</taxon>
        <taxon>Puniceicoccales</taxon>
        <taxon>Puniceicoccales incertae sedis</taxon>
        <taxon>Candidatus Moanibacter</taxon>
    </lineage>
</organism>
<sequence length="331" mass="38368">MDYDTIIQLTVEKLPELFGDGLKVSEIHGGGSDRHYFRIGNDFLKLIFCRYGVEKKENSLFADHSDFLGEHGVRVPRVLAQDQENRCLWVEDLGGEDLWSYRDSDWISVRRPLYQAALLEVGKLHSVTERLISHLPVLNPPFNVDLYRWEFEYFMDNFVNRLSAATIDEIRPVRESAELKHLRLELSAQPRCLVHRDLQSQNVLIWKGMPALIDFQGMRYGLPEYDVASLIFDPYVVMSKEEREDLIRFLESRSNNADFRGQLLRCAVQRLMQVLGAYGFLGLVKKKSAFLKFIPRGLENLHHVAVEQGVMPVLEPMLSLRDDRFLKVLIS</sequence>
<protein>
    <submittedName>
        <fullName evidence="2">N-acetylmuramate/N-acetylglucosamine kinase</fullName>
        <ecNumber evidence="2">2.7.1.-</ecNumber>
    </submittedName>
</protein>
<dbReference type="InterPro" id="IPR002575">
    <property type="entry name" value="Aminoglycoside_PTrfase"/>
</dbReference>
<dbReference type="Proteomes" id="UP000247465">
    <property type="component" value="Chromosome"/>
</dbReference>
<dbReference type="Pfam" id="PF01636">
    <property type="entry name" value="APH"/>
    <property type="match status" value="1"/>
</dbReference>
<evidence type="ECO:0000259" key="1">
    <source>
        <dbReference type="Pfam" id="PF01636"/>
    </source>
</evidence>